<dbReference type="Proteomes" id="UP000190061">
    <property type="component" value="Unassembled WGS sequence"/>
</dbReference>
<dbReference type="Pfam" id="PF07494">
    <property type="entry name" value="Reg_prop"/>
    <property type="match status" value="2"/>
</dbReference>
<evidence type="ECO:0000256" key="3">
    <source>
        <dbReference type="SAM" id="Coils"/>
    </source>
</evidence>
<dbReference type="InterPro" id="IPR029787">
    <property type="entry name" value="Nucleotide_cyclase"/>
</dbReference>
<dbReference type="SMART" id="SM00267">
    <property type="entry name" value="GGDEF"/>
    <property type="match status" value="1"/>
</dbReference>
<dbReference type="SUPFAM" id="SSF55073">
    <property type="entry name" value="Nucleotide cyclase"/>
    <property type="match status" value="1"/>
</dbReference>
<evidence type="ECO:0000259" key="6">
    <source>
        <dbReference type="PROSITE" id="PS50887"/>
    </source>
</evidence>
<dbReference type="InterPro" id="IPR011123">
    <property type="entry name" value="Y_Y_Y"/>
</dbReference>
<dbReference type="EC" id="2.7.7.65" evidence="1"/>
<dbReference type="SUPFAM" id="SSF63829">
    <property type="entry name" value="Calcium-dependent phosphotriesterase"/>
    <property type="match status" value="2"/>
</dbReference>
<feature type="coiled-coil region" evidence="3">
    <location>
        <begin position="781"/>
        <end position="808"/>
    </location>
</feature>
<dbReference type="CDD" id="cd01949">
    <property type="entry name" value="GGDEF"/>
    <property type="match status" value="1"/>
</dbReference>
<dbReference type="InterPro" id="IPR011110">
    <property type="entry name" value="Reg_prop"/>
</dbReference>
<dbReference type="InterPro" id="IPR013783">
    <property type="entry name" value="Ig-like_fold"/>
</dbReference>
<dbReference type="Gene3D" id="2.130.10.10">
    <property type="entry name" value="YVTN repeat-like/Quinoprotein amine dehydrogenase"/>
    <property type="match status" value="3"/>
</dbReference>
<reference evidence="7 8" key="1">
    <citation type="submission" date="2017-02" db="EMBL/GenBank/DDBJ databases">
        <authorList>
            <person name="Peterson S.W."/>
        </authorList>
    </citation>
    <scope>NUCLEOTIDE SEQUENCE [LARGE SCALE GENOMIC DNA]</scope>
    <source>
        <strain evidence="7 8">DSM 21749</strain>
    </source>
</reference>
<evidence type="ECO:0000313" key="7">
    <source>
        <dbReference type="EMBL" id="SKA13774.1"/>
    </source>
</evidence>
<dbReference type="InterPro" id="IPR015943">
    <property type="entry name" value="WD40/YVTN_repeat-like_dom_sf"/>
</dbReference>
<keyword evidence="8" id="KW-1185">Reference proteome</keyword>
<dbReference type="PROSITE" id="PS50887">
    <property type="entry name" value="GGDEF"/>
    <property type="match status" value="1"/>
</dbReference>
<sequence>MRILAALLVLSCALWPWAAHALEPDKAFHHYVRTDRSIQHGLPQISVQAITQGGDGYLWVGTQAGLARFDGVRFTSFTPDNNDQLPGAWIRALHTARDGRVWVGSYKGAAVHDGTGLKAVLAADPAAWPSLDIYDITDDAAGNLWVATTSGLFQLRNERLHLVEESSAATFSLLAHDSDLWVGVQGGVRRLSGGRWTDRPLPAGVDSAVRRLVYAQGRLWAATGVGLFTLEDSGWVAFDSPSPLRDTPVEMLFTDRDGNLWAGGDSGLIRIRERQLVESIAPGDPGALAGLRSAYEDREGNLWLGSQWDGLVRFSDSWTRRYSSAEGLNDPIVWSVAPDPDGQRAWVGGNDGVSILEDGRFNLSVPGSALPHPQGYNLLAEEDRLWIGTRHGLVFVDHRGPRAGQVQQPPLLAPMADTQINGIVRDDDGRLWVATTRGLFTEIDGRFVAYGEPEGLADPRVRFFLRGADGTVHAGTQGGLFSLRGGRFVERGRDTGLPPGQDITAILERDDGSLVVGTLADRIYFQHDGRWVRLDESVGMPANSPFFMSEDSGYLWVAGIRGISRVPAQDLAALATGRIDKVRGEMLLNERGDPMSGQQGYCCNGAGNSKGFVRDGTLWLPTRDGVVAMEEASIETNTVPPQMAIERVQVGEQWHPASTLEGHEFEANERDLAFEFTVLSFRDPKSTQLEYRLVGYDDAWRAVDPLNRSTRFTNLPPGDYVLEVRGRNDAGIAAADVASLSFGILPRFHETLVFALLLVLLALLLAYGAYRYLQRRYRLQREALEQLVQQRTRALAAANARLQEASQTDPLTGLRNRRYMASQLPVDLAFYDRETAQNGDRGEVMVFALVDIDHFKPVNDEHGHHVGDRVLQQFAQVLTGLVRTGDYVVRWGGEEFLLVFRPMPPEHLATLGERIRAAAANHVFEIGGDRTLRLTCSVGLAEYPLFRGQGQGQRPSWEMMVDLADKALYYVKTRGRDGWAAFRPTAKTNADTLLRDLQGGPEPLLAEGRLQVLGSMDPPDIG</sequence>
<dbReference type="InterPro" id="IPR050469">
    <property type="entry name" value="Diguanylate_Cyclase"/>
</dbReference>
<evidence type="ECO:0000313" key="8">
    <source>
        <dbReference type="Proteomes" id="UP000190061"/>
    </source>
</evidence>
<feature type="transmembrane region" description="Helical" evidence="4">
    <location>
        <begin position="752"/>
        <end position="773"/>
    </location>
</feature>
<dbReference type="EMBL" id="FUXP01000008">
    <property type="protein sequence ID" value="SKA13774.1"/>
    <property type="molecule type" value="Genomic_DNA"/>
</dbReference>
<dbReference type="InterPro" id="IPR000160">
    <property type="entry name" value="GGDEF_dom"/>
</dbReference>
<feature type="domain" description="GGDEF" evidence="6">
    <location>
        <begin position="843"/>
        <end position="984"/>
    </location>
</feature>
<dbReference type="RefSeq" id="WP_078758663.1">
    <property type="nucleotide sequence ID" value="NZ_FUXP01000008.1"/>
</dbReference>
<feature type="signal peptide" evidence="5">
    <location>
        <begin position="1"/>
        <end position="21"/>
    </location>
</feature>
<dbReference type="AlphaFoldDB" id="A0A1T4RCP3"/>
<keyword evidence="3" id="KW-0175">Coiled coil</keyword>
<comment type="catalytic activity">
    <reaction evidence="2">
        <text>2 GTP = 3',3'-c-di-GMP + 2 diphosphate</text>
        <dbReference type="Rhea" id="RHEA:24898"/>
        <dbReference type="ChEBI" id="CHEBI:33019"/>
        <dbReference type="ChEBI" id="CHEBI:37565"/>
        <dbReference type="ChEBI" id="CHEBI:58805"/>
        <dbReference type="EC" id="2.7.7.65"/>
    </reaction>
</comment>
<evidence type="ECO:0000256" key="2">
    <source>
        <dbReference type="ARBA" id="ARBA00034247"/>
    </source>
</evidence>
<dbReference type="Pfam" id="PF07495">
    <property type="entry name" value="Y_Y_Y"/>
    <property type="match status" value="1"/>
</dbReference>
<evidence type="ECO:0000256" key="1">
    <source>
        <dbReference type="ARBA" id="ARBA00012528"/>
    </source>
</evidence>
<protein>
    <recommendedName>
        <fullName evidence="1">diguanylate cyclase</fullName>
        <ecNumber evidence="1">2.7.7.65</ecNumber>
    </recommendedName>
</protein>
<dbReference type="Pfam" id="PF00990">
    <property type="entry name" value="GGDEF"/>
    <property type="match status" value="1"/>
</dbReference>
<dbReference type="Gene3D" id="2.60.40.10">
    <property type="entry name" value="Immunoglobulins"/>
    <property type="match status" value="1"/>
</dbReference>
<organism evidence="7 8">
    <name type="scientific">Lysobacter spongiicola DSM 21749</name>
    <dbReference type="NCBI Taxonomy" id="1122188"/>
    <lineage>
        <taxon>Bacteria</taxon>
        <taxon>Pseudomonadati</taxon>
        <taxon>Pseudomonadota</taxon>
        <taxon>Gammaproteobacteria</taxon>
        <taxon>Lysobacterales</taxon>
        <taxon>Lysobacteraceae</taxon>
        <taxon>Novilysobacter</taxon>
    </lineage>
</organism>
<keyword evidence="4" id="KW-1133">Transmembrane helix</keyword>
<dbReference type="OrthoDB" id="176203at2"/>
<dbReference type="NCBIfam" id="TIGR00254">
    <property type="entry name" value="GGDEF"/>
    <property type="match status" value="1"/>
</dbReference>
<dbReference type="GO" id="GO:0052621">
    <property type="term" value="F:diguanylate cyclase activity"/>
    <property type="evidence" value="ECO:0007669"/>
    <property type="project" value="UniProtKB-EC"/>
</dbReference>
<name>A0A1T4RCP3_9GAMM</name>
<keyword evidence="4" id="KW-0812">Transmembrane</keyword>
<dbReference type="Gene3D" id="3.30.70.270">
    <property type="match status" value="1"/>
</dbReference>
<dbReference type="PANTHER" id="PTHR45138">
    <property type="entry name" value="REGULATORY COMPONENTS OF SENSORY TRANSDUCTION SYSTEM"/>
    <property type="match status" value="1"/>
</dbReference>
<dbReference type="PANTHER" id="PTHR45138:SF9">
    <property type="entry name" value="DIGUANYLATE CYCLASE DGCM-RELATED"/>
    <property type="match status" value="1"/>
</dbReference>
<evidence type="ECO:0000256" key="5">
    <source>
        <dbReference type="SAM" id="SignalP"/>
    </source>
</evidence>
<keyword evidence="4" id="KW-0472">Membrane</keyword>
<accession>A0A1T4RCP3</accession>
<dbReference type="InterPro" id="IPR043128">
    <property type="entry name" value="Rev_trsase/Diguanyl_cyclase"/>
</dbReference>
<evidence type="ECO:0000256" key="4">
    <source>
        <dbReference type="SAM" id="Phobius"/>
    </source>
</evidence>
<dbReference type="STRING" id="1122188.SAMN02745674_02092"/>
<gene>
    <name evidence="7" type="ORF">SAMN02745674_02092</name>
</gene>
<proteinExistence type="predicted"/>
<keyword evidence="5" id="KW-0732">Signal</keyword>
<feature type="chain" id="PRO_5013114930" description="diguanylate cyclase" evidence="5">
    <location>
        <begin position="22"/>
        <end position="1022"/>
    </location>
</feature>